<keyword evidence="9" id="KW-1185">Reference proteome</keyword>
<dbReference type="InterPro" id="IPR011050">
    <property type="entry name" value="Pectin_lyase_fold/virulence"/>
</dbReference>
<dbReference type="GO" id="GO:0042545">
    <property type="term" value="P:cell wall modification"/>
    <property type="evidence" value="ECO:0007669"/>
    <property type="project" value="UniProtKB-UniRule"/>
</dbReference>
<dbReference type="Pfam" id="PF01095">
    <property type="entry name" value="Pectinesterase"/>
    <property type="match status" value="1"/>
</dbReference>
<feature type="active site" evidence="5">
    <location>
        <position position="442"/>
    </location>
</feature>
<keyword evidence="4 6" id="KW-0063">Aspartyl esterase</keyword>
<dbReference type="PROSITE" id="PS00503">
    <property type="entry name" value="PECTINESTERASE_2"/>
    <property type="match status" value="1"/>
</dbReference>
<protein>
    <recommendedName>
        <fullName evidence="6">Pectinesterase</fullName>
        <ecNumber evidence="6">3.1.1.11</ecNumber>
    </recommendedName>
</protein>
<evidence type="ECO:0000313" key="8">
    <source>
        <dbReference type="EMBL" id="AUO18863.1"/>
    </source>
</evidence>
<dbReference type="EC" id="3.1.1.11" evidence="6"/>
<dbReference type="PANTHER" id="PTHR31321">
    <property type="entry name" value="ACYL-COA THIOESTER HYDROLASE YBHC-RELATED"/>
    <property type="match status" value="1"/>
</dbReference>
<feature type="chain" id="PRO_5039746451" description="Pectinesterase" evidence="6">
    <location>
        <begin position="23"/>
        <end position="635"/>
    </location>
</feature>
<dbReference type="PANTHER" id="PTHR31321:SF57">
    <property type="entry name" value="PECTINESTERASE 53-RELATED"/>
    <property type="match status" value="1"/>
</dbReference>
<organism evidence="8 9">
    <name type="scientific">Monoglobus pectinilyticus</name>
    <dbReference type="NCBI Taxonomy" id="1981510"/>
    <lineage>
        <taxon>Bacteria</taxon>
        <taxon>Bacillati</taxon>
        <taxon>Bacillota</taxon>
        <taxon>Clostridia</taxon>
        <taxon>Monoglobales</taxon>
        <taxon>Monoglobaceae</taxon>
        <taxon>Monoglobus</taxon>
    </lineage>
</organism>
<dbReference type="SUPFAM" id="SSF51126">
    <property type="entry name" value="Pectin lyase-like"/>
    <property type="match status" value="1"/>
</dbReference>
<accession>A0A2K9P0S7</accession>
<dbReference type="OrthoDB" id="9804686at2"/>
<name>A0A2K9P0S7_9FIRM</name>
<feature type="domain" description="SLH" evidence="7">
    <location>
        <begin position="91"/>
        <end position="154"/>
    </location>
</feature>
<dbReference type="RefSeq" id="WP_102365116.1">
    <property type="nucleotide sequence ID" value="NZ_CP020991.1"/>
</dbReference>
<dbReference type="Proteomes" id="UP000235589">
    <property type="component" value="Chromosome"/>
</dbReference>
<evidence type="ECO:0000256" key="1">
    <source>
        <dbReference type="ARBA" id="ARBA00008891"/>
    </source>
</evidence>
<dbReference type="Gene3D" id="2.160.20.10">
    <property type="entry name" value="Single-stranded right-handed beta-helix, Pectin lyase-like"/>
    <property type="match status" value="1"/>
</dbReference>
<dbReference type="EMBL" id="CP020991">
    <property type="protein sequence ID" value="AUO18863.1"/>
    <property type="molecule type" value="Genomic_DNA"/>
</dbReference>
<dbReference type="GO" id="GO:0045490">
    <property type="term" value="P:pectin catabolic process"/>
    <property type="evidence" value="ECO:0007669"/>
    <property type="project" value="UniProtKB-UniRule"/>
</dbReference>
<dbReference type="InterPro" id="IPR001119">
    <property type="entry name" value="SLH_dom"/>
</dbReference>
<dbReference type="UniPathway" id="UPA00545">
    <property type="reaction ID" value="UER00823"/>
</dbReference>
<keyword evidence="6" id="KW-0732">Signal</keyword>
<comment type="catalytic activity">
    <reaction evidence="6">
        <text>[(1-&gt;4)-alpha-D-galacturonosyl methyl ester](n) + n H2O = [(1-&gt;4)-alpha-D-galacturonosyl](n) + n methanol + n H(+)</text>
        <dbReference type="Rhea" id="RHEA:22380"/>
        <dbReference type="Rhea" id="RHEA-COMP:14570"/>
        <dbReference type="Rhea" id="RHEA-COMP:14573"/>
        <dbReference type="ChEBI" id="CHEBI:15377"/>
        <dbReference type="ChEBI" id="CHEBI:15378"/>
        <dbReference type="ChEBI" id="CHEBI:17790"/>
        <dbReference type="ChEBI" id="CHEBI:140522"/>
        <dbReference type="ChEBI" id="CHEBI:140523"/>
        <dbReference type="EC" id="3.1.1.11"/>
    </reaction>
</comment>
<keyword evidence="2" id="KW-0677">Repeat</keyword>
<evidence type="ECO:0000256" key="3">
    <source>
        <dbReference type="ARBA" id="ARBA00022801"/>
    </source>
</evidence>
<evidence type="ECO:0000256" key="4">
    <source>
        <dbReference type="ARBA" id="ARBA00023085"/>
    </source>
</evidence>
<evidence type="ECO:0000256" key="5">
    <source>
        <dbReference type="PROSITE-ProRule" id="PRU10040"/>
    </source>
</evidence>
<comment type="pathway">
    <text evidence="6">Glycan metabolism; pectin degradation; 2-dehydro-3-deoxy-D-gluconate from pectin: step 1/5.</text>
</comment>
<proteinExistence type="inferred from homology"/>
<comment type="similarity">
    <text evidence="1">Belongs to the pectinesterase family.</text>
</comment>
<dbReference type="GeneID" id="98062106"/>
<dbReference type="PROSITE" id="PS51272">
    <property type="entry name" value="SLH"/>
    <property type="match status" value="2"/>
</dbReference>
<reference evidence="8 9" key="1">
    <citation type="submission" date="2017-04" db="EMBL/GenBank/DDBJ databases">
        <title>Monoglobus pectinilyticus 14 draft genome.</title>
        <authorList>
            <person name="Kim C."/>
            <person name="Rosendale D.I."/>
            <person name="Kelly W.J."/>
            <person name="Tannock G.W."/>
            <person name="Patchett M.L."/>
            <person name="Jordens J.Z."/>
        </authorList>
    </citation>
    <scope>NUCLEOTIDE SEQUENCE [LARGE SCALE GENOMIC DNA]</scope>
    <source>
        <strain evidence="8 9">14</strain>
    </source>
</reference>
<feature type="domain" description="SLH" evidence="7">
    <location>
        <begin position="29"/>
        <end position="90"/>
    </location>
</feature>
<gene>
    <name evidence="8" type="ORF">B9O19_00680</name>
</gene>
<dbReference type="InterPro" id="IPR000070">
    <property type="entry name" value="Pectinesterase_cat"/>
</dbReference>
<dbReference type="InterPro" id="IPR033131">
    <property type="entry name" value="Pectinesterase_Asp_AS"/>
</dbReference>
<evidence type="ECO:0000313" key="9">
    <source>
        <dbReference type="Proteomes" id="UP000235589"/>
    </source>
</evidence>
<sequence length="635" mass="72424">MKKTILLTAVVFIIFQSLAVCASGDIEDNGVFNDIYDNNTTFVSDIEYWQSKGVIEGDGFGRFEPLERVTRAELVKMAVLAAEKTEISGGTEPEFSDVSEDDWFYPYVKIAYQNKIIKGNENGSFEPDKYVDFMDIGTICYRAFQKPSMVSFFGDTPRRCDAVHVLSMFESSENTLIQVDGAIEKSFPEFGLYKTVSEALRAAPEADSEENRVYIYISPGTYRERIWIDKPFLTFEKNPEYRDLPNEVLLTFYYGASRNYKSYDNLSPEMEYPADCSSDEEFAKLVKEYESKKSLLNGKPYVKSDGYISGVGTQNSASVTITENAHDFIAQNITFENSYNIYKSDEEQEDIYEPVSETDVLLKKNLDTKKRNEAWYQSAKARKADVTVSESKDAQTQAVAVRCSADRSFFNNCRFIGRQDTLYIKDKARCYFLLSYIEGTVDFIFGDANAVFNHCNIQSRAYPNGGYITAGSHSEQQTRGFLFYCCRLNGDDELSQLENSGKVKLGRPWKQGAISVFYKCYMGDHIAVGEDRFADMGGSKKENARFMEMSSRDLDGNYLEGVYSSYEYIEDCRYKYLNDKKYVSSGFDKKNNAAMQPDNWNPGKGIILEMFDDGEIVDGVPVWYDNNNEYFIPEL</sequence>
<evidence type="ECO:0000256" key="2">
    <source>
        <dbReference type="ARBA" id="ARBA00022737"/>
    </source>
</evidence>
<dbReference type="AlphaFoldDB" id="A0A2K9P0S7"/>
<keyword evidence="3 6" id="KW-0378">Hydrolase</keyword>
<evidence type="ECO:0000259" key="7">
    <source>
        <dbReference type="PROSITE" id="PS51272"/>
    </source>
</evidence>
<dbReference type="KEGG" id="mpec:B9O19_00680"/>
<dbReference type="Pfam" id="PF00395">
    <property type="entry name" value="SLH"/>
    <property type="match status" value="2"/>
</dbReference>
<feature type="signal peptide" evidence="6">
    <location>
        <begin position="1"/>
        <end position="22"/>
    </location>
</feature>
<dbReference type="InterPro" id="IPR012334">
    <property type="entry name" value="Pectin_lyas_fold"/>
</dbReference>
<dbReference type="GO" id="GO:0030599">
    <property type="term" value="F:pectinesterase activity"/>
    <property type="evidence" value="ECO:0007669"/>
    <property type="project" value="UniProtKB-UniRule"/>
</dbReference>
<evidence type="ECO:0000256" key="6">
    <source>
        <dbReference type="RuleBase" id="RU000589"/>
    </source>
</evidence>